<keyword evidence="3" id="KW-1185">Reference proteome</keyword>
<dbReference type="RefSeq" id="WP_379810916.1">
    <property type="nucleotide sequence ID" value="NZ_JBHUPC010000012.1"/>
</dbReference>
<sequence>MNPVNEYILKQPKHYQIMLLDVISIIEKELGESQLLLKWGIPYFYFKKKPFVYLAPNHKKEFLDIGFARGFQLKAHQDYLIGENRNTVKSLRYKSLKAIQPEVLIAVIKEAELLYK</sequence>
<feature type="domain" description="YdhG-like" evidence="1">
    <location>
        <begin position="19"/>
        <end position="111"/>
    </location>
</feature>
<evidence type="ECO:0000313" key="3">
    <source>
        <dbReference type="Proteomes" id="UP001597534"/>
    </source>
</evidence>
<organism evidence="2 3">
    <name type="scientific">Flavobacterium chuncheonense</name>
    <dbReference type="NCBI Taxonomy" id="2026653"/>
    <lineage>
        <taxon>Bacteria</taxon>
        <taxon>Pseudomonadati</taxon>
        <taxon>Bacteroidota</taxon>
        <taxon>Flavobacteriia</taxon>
        <taxon>Flavobacteriales</taxon>
        <taxon>Flavobacteriaceae</taxon>
        <taxon>Flavobacterium</taxon>
    </lineage>
</organism>
<name>A0ABW5YKR9_9FLAO</name>
<comment type="caution">
    <text evidence="2">The sequence shown here is derived from an EMBL/GenBank/DDBJ whole genome shotgun (WGS) entry which is preliminary data.</text>
</comment>
<dbReference type="SUPFAM" id="SSF159888">
    <property type="entry name" value="YdhG-like"/>
    <property type="match status" value="1"/>
</dbReference>
<evidence type="ECO:0000313" key="2">
    <source>
        <dbReference type="EMBL" id="MFD2891342.1"/>
    </source>
</evidence>
<dbReference type="Pfam" id="PF08818">
    <property type="entry name" value="DUF1801"/>
    <property type="match status" value="1"/>
</dbReference>
<protein>
    <submittedName>
        <fullName evidence="2">DUF1801 domain-containing protein</fullName>
    </submittedName>
</protein>
<dbReference type="Gene3D" id="3.90.1150.200">
    <property type="match status" value="1"/>
</dbReference>
<dbReference type="Proteomes" id="UP001597534">
    <property type="component" value="Unassembled WGS sequence"/>
</dbReference>
<reference evidence="3" key="1">
    <citation type="journal article" date="2019" name="Int. J. Syst. Evol. Microbiol.">
        <title>The Global Catalogue of Microorganisms (GCM) 10K type strain sequencing project: providing services to taxonomists for standard genome sequencing and annotation.</title>
        <authorList>
            <consortium name="The Broad Institute Genomics Platform"/>
            <consortium name="The Broad Institute Genome Sequencing Center for Infectious Disease"/>
            <person name="Wu L."/>
            <person name="Ma J."/>
        </authorList>
    </citation>
    <scope>NUCLEOTIDE SEQUENCE [LARGE SCALE GENOMIC DNA]</scope>
    <source>
        <strain evidence="3">KCTC 22671</strain>
    </source>
</reference>
<dbReference type="EMBL" id="JBHUPC010000012">
    <property type="protein sequence ID" value="MFD2891342.1"/>
    <property type="molecule type" value="Genomic_DNA"/>
</dbReference>
<evidence type="ECO:0000259" key="1">
    <source>
        <dbReference type="Pfam" id="PF08818"/>
    </source>
</evidence>
<dbReference type="InterPro" id="IPR014922">
    <property type="entry name" value="YdhG-like"/>
</dbReference>
<proteinExistence type="predicted"/>
<accession>A0ABW5YKR9</accession>
<gene>
    <name evidence="2" type="ORF">ACFS5J_04865</name>
</gene>